<comment type="caution">
    <text evidence="4">The sequence shown here is derived from an EMBL/GenBank/DDBJ whole genome shotgun (WGS) entry which is preliminary data.</text>
</comment>
<dbReference type="Gene3D" id="3.30.65.10">
    <property type="entry name" value="Bacterial Topoisomerase I, domain 1"/>
    <property type="match status" value="1"/>
</dbReference>
<dbReference type="SUPFAM" id="SSF57783">
    <property type="entry name" value="Zinc beta-ribbon"/>
    <property type="match status" value="1"/>
</dbReference>
<keyword evidence="1" id="KW-0812">Transmembrane</keyword>
<evidence type="ECO:0000256" key="1">
    <source>
        <dbReference type="SAM" id="Phobius"/>
    </source>
</evidence>
<dbReference type="InterPro" id="IPR013498">
    <property type="entry name" value="Topo_IA_Znf"/>
</dbReference>
<dbReference type="SUPFAM" id="SSF52980">
    <property type="entry name" value="Restriction endonuclease-like"/>
    <property type="match status" value="1"/>
</dbReference>
<name>A0ABU8C3N7_9GAMM</name>
<dbReference type="Gene3D" id="3.40.1350.10">
    <property type="match status" value="1"/>
</dbReference>
<dbReference type="EMBL" id="JALAAR010000003">
    <property type="protein sequence ID" value="MEH8016527.1"/>
    <property type="molecule type" value="Genomic_DNA"/>
</dbReference>
<dbReference type="Proteomes" id="UP001375382">
    <property type="component" value="Unassembled WGS sequence"/>
</dbReference>
<dbReference type="EC" id="3.1.21.-" evidence="4"/>
<feature type="domain" description="Restriction endonuclease type IV Mrr" evidence="3">
    <location>
        <begin position="109"/>
        <end position="215"/>
    </location>
</feature>
<sequence length="275" mass="30253">MSRRRKSSFIEDLYGIASLLPWWLSISIAIGLYIYLDSLAVMPVIDPKKPMAHVTGSLTYYFAYYGRFILPGVLISGAVASLLANAKRQKLLNNVRFDAIPTKDVLAPISWREFEMLVGQFFREKGYNVTETAQGADGGVDLHLKGDDGKTYLVQCKHWKASKVPVNVVRELYGVMMAQHAQGAFVVTSGQFTDEAQTFADGKNIQLIDGRLLVSSIQGREALQERPVISSVSSAIQCPACSSNMVLRTAKKGPNAGNQFYGCVRYPSCRGTRAA</sequence>
<keyword evidence="1" id="KW-0472">Membrane</keyword>
<dbReference type="PANTHER" id="PTHR30015">
    <property type="entry name" value="MRR RESTRICTION SYSTEM PROTEIN"/>
    <property type="match status" value="1"/>
</dbReference>
<evidence type="ECO:0000313" key="4">
    <source>
        <dbReference type="EMBL" id="MEH8016527.1"/>
    </source>
</evidence>
<keyword evidence="4" id="KW-0378">Hydrolase</keyword>
<keyword evidence="5" id="KW-1185">Reference proteome</keyword>
<feature type="transmembrane region" description="Helical" evidence="1">
    <location>
        <begin position="64"/>
        <end position="86"/>
    </location>
</feature>
<feature type="domain" description="DNA topoisomerase type IA zn finger" evidence="2">
    <location>
        <begin position="236"/>
        <end position="273"/>
    </location>
</feature>
<gene>
    <name evidence="4" type="ORF">MN202_04750</name>
</gene>
<keyword evidence="4" id="KW-0540">Nuclease</keyword>
<dbReference type="RefSeq" id="WP_335734946.1">
    <property type="nucleotide sequence ID" value="NZ_JALAAR010000003.1"/>
</dbReference>
<dbReference type="InterPro" id="IPR007560">
    <property type="entry name" value="Restrct_endonuc_IV_Mrr"/>
</dbReference>
<proteinExistence type="predicted"/>
<evidence type="ECO:0000259" key="2">
    <source>
        <dbReference type="Pfam" id="PF01396"/>
    </source>
</evidence>
<dbReference type="Pfam" id="PF01396">
    <property type="entry name" value="Zn_ribbon_Top1"/>
    <property type="match status" value="1"/>
</dbReference>
<dbReference type="InterPro" id="IPR052906">
    <property type="entry name" value="Type_IV_Methyl-Rstrct_Enzyme"/>
</dbReference>
<dbReference type="InterPro" id="IPR011335">
    <property type="entry name" value="Restrct_endonuc-II-like"/>
</dbReference>
<keyword evidence="1" id="KW-1133">Transmembrane helix</keyword>
<dbReference type="InterPro" id="IPR011856">
    <property type="entry name" value="tRNA_endonuc-like_dom_sf"/>
</dbReference>
<dbReference type="Pfam" id="PF04471">
    <property type="entry name" value="Mrr_cat"/>
    <property type="match status" value="1"/>
</dbReference>
<reference evidence="4 5" key="1">
    <citation type="journal article" date="2023" name="Ecotoxicol. Environ. Saf.">
        <title>Mercury remediation potential of mercury-resistant strain Rheinheimera metallidurans sp. nov. isolated from a municipal waste dumping site.</title>
        <authorList>
            <person name="Yadav V."/>
            <person name="Manjhi A."/>
            <person name="Vadakedath N."/>
        </authorList>
    </citation>
    <scope>NUCLEOTIDE SEQUENCE [LARGE SCALE GENOMIC DNA]</scope>
    <source>
        <strain evidence="4 5">E-49</strain>
    </source>
</reference>
<evidence type="ECO:0000259" key="3">
    <source>
        <dbReference type="Pfam" id="PF04471"/>
    </source>
</evidence>
<accession>A0ABU8C3N7</accession>
<feature type="transmembrane region" description="Helical" evidence="1">
    <location>
        <begin position="12"/>
        <end position="36"/>
    </location>
</feature>
<evidence type="ECO:0000313" key="5">
    <source>
        <dbReference type="Proteomes" id="UP001375382"/>
    </source>
</evidence>
<dbReference type="PANTHER" id="PTHR30015:SF7">
    <property type="entry name" value="TYPE IV METHYL-DIRECTED RESTRICTION ENZYME ECOKMRR"/>
    <property type="match status" value="1"/>
</dbReference>
<dbReference type="GO" id="GO:0016787">
    <property type="term" value="F:hydrolase activity"/>
    <property type="evidence" value="ECO:0007669"/>
    <property type="project" value="UniProtKB-KW"/>
</dbReference>
<keyword evidence="4" id="KW-0255">Endonuclease</keyword>
<protein>
    <submittedName>
        <fullName evidence="4">Restriction endonuclease</fullName>
        <ecNumber evidence="4">3.1.21.-</ecNumber>
    </submittedName>
</protein>
<organism evidence="4 5">
    <name type="scientific">Rheinheimera muenzenbergensis</name>
    <dbReference type="NCBI Taxonomy" id="1193628"/>
    <lineage>
        <taxon>Bacteria</taxon>
        <taxon>Pseudomonadati</taxon>
        <taxon>Pseudomonadota</taxon>
        <taxon>Gammaproteobacteria</taxon>
        <taxon>Chromatiales</taxon>
        <taxon>Chromatiaceae</taxon>
        <taxon>Rheinheimera</taxon>
    </lineage>
</organism>
<dbReference type="GO" id="GO:0004519">
    <property type="term" value="F:endonuclease activity"/>
    <property type="evidence" value="ECO:0007669"/>
    <property type="project" value="UniProtKB-KW"/>
</dbReference>